<keyword evidence="1" id="KW-0472">Membrane</keyword>
<keyword evidence="1" id="KW-1133">Transmembrane helix</keyword>
<feature type="transmembrane region" description="Helical" evidence="1">
    <location>
        <begin position="273"/>
        <end position="290"/>
    </location>
</feature>
<feature type="transmembrane region" description="Helical" evidence="1">
    <location>
        <begin position="45"/>
        <end position="64"/>
    </location>
</feature>
<dbReference type="EMBL" id="VSDQ01000332">
    <property type="protein sequence ID" value="TYA86783.1"/>
    <property type="molecule type" value="Genomic_DNA"/>
</dbReference>
<name>A0A5D0ISD9_9FLAO</name>
<feature type="transmembrane region" description="Helical" evidence="1">
    <location>
        <begin position="248"/>
        <end position="267"/>
    </location>
</feature>
<organism evidence="3 4">
    <name type="scientific">Seonamhaeicola marinus</name>
    <dbReference type="NCBI Taxonomy" id="1912246"/>
    <lineage>
        <taxon>Bacteria</taxon>
        <taxon>Pseudomonadati</taxon>
        <taxon>Bacteroidota</taxon>
        <taxon>Flavobacteriia</taxon>
        <taxon>Flavobacteriales</taxon>
        <taxon>Flavobacteriaceae</taxon>
    </lineage>
</organism>
<dbReference type="InterPro" id="IPR050879">
    <property type="entry name" value="Acyltransferase_3"/>
</dbReference>
<accession>A0A5D0ISD9</accession>
<keyword evidence="4" id="KW-1185">Reference proteome</keyword>
<feature type="transmembrane region" description="Helical" evidence="1">
    <location>
        <begin position="347"/>
        <end position="369"/>
    </location>
</feature>
<feature type="transmembrane region" description="Helical" evidence="1">
    <location>
        <begin position="311"/>
        <end position="327"/>
    </location>
</feature>
<evidence type="ECO:0000259" key="2">
    <source>
        <dbReference type="Pfam" id="PF01757"/>
    </source>
</evidence>
<keyword evidence="3" id="KW-0808">Transferase</keyword>
<feature type="domain" description="Acyltransferase 3" evidence="2">
    <location>
        <begin position="8"/>
        <end position="359"/>
    </location>
</feature>
<feature type="transmembrane region" description="Helical" evidence="1">
    <location>
        <begin position="217"/>
        <end position="236"/>
    </location>
</feature>
<dbReference type="OrthoDB" id="9796461at2"/>
<reference evidence="3 4" key="1">
    <citation type="submission" date="2019-08" db="EMBL/GenBank/DDBJ databases">
        <title>Seonamhaeicola sediminis sp. nov., isolated from marine sediment.</title>
        <authorList>
            <person name="Cao W.R."/>
        </authorList>
    </citation>
    <scope>NUCLEOTIDE SEQUENCE [LARGE SCALE GENOMIC DNA]</scope>
    <source>
        <strain evidence="3 4">B011</strain>
    </source>
</reference>
<evidence type="ECO:0000313" key="3">
    <source>
        <dbReference type="EMBL" id="TYA86783.1"/>
    </source>
</evidence>
<protein>
    <submittedName>
        <fullName evidence="3">Acyltransferase</fullName>
    </submittedName>
</protein>
<keyword evidence="3" id="KW-0012">Acyltransferase</keyword>
<dbReference type="Proteomes" id="UP000323930">
    <property type="component" value="Unassembled WGS sequence"/>
</dbReference>
<feature type="transmembrane region" description="Helical" evidence="1">
    <location>
        <begin position="177"/>
        <end position="197"/>
    </location>
</feature>
<proteinExistence type="predicted"/>
<evidence type="ECO:0000313" key="4">
    <source>
        <dbReference type="Proteomes" id="UP000323930"/>
    </source>
</evidence>
<feature type="transmembrane region" description="Helical" evidence="1">
    <location>
        <begin position="151"/>
        <end position="170"/>
    </location>
</feature>
<feature type="transmembrane region" description="Helical" evidence="1">
    <location>
        <begin position="12"/>
        <end position="33"/>
    </location>
</feature>
<keyword evidence="1" id="KW-0812">Transmembrane</keyword>
<sequence>MTSKPYLHNLTALRGIAAILVAVLHFHFFLGPIMPYKNAPVIDKLYLMVDLFFILSGFIMCYVYEGSFKIGVKKQNYKNFLIARLARIYPLHVLTLLAEVFIFLFILSIGKFDFLPLPKQNMFNLNAIPTNLTFLHTVGFHDFASWNSPSWSLGAEWWAYILFPFLFIFFRKLKNTNWIVGLIMAIGGWLCIEFILAGMEPFMHFPPNPEKRTLNVIWHYGTIRGIVGFVAGMVVWQMYNKSKFKEVLANGWVLLIFTLLSILSMQFSWYDTVTVVCFSVIILSIAYGSFRINKFFSFKPLRLLGDWSFSIYLWHMILINLVRLYFFCQLTEPAKKFLLRPWQGEPAYVILLLLLVFLLLTSLVGWLSFKYIETPTRQWIKKKYSK</sequence>
<dbReference type="InterPro" id="IPR002656">
    <property type="entry name" value="Acyl_transf_3_dom"/>
</dbReference>
<feature type="transmembrane region" description="Helical" evidence="1">
    <location>
        <begin position="85"/>
        <end position="109"/>
    </location>
</feature>
<dbReference type="RefSeq" id="WP_148540207.1">
    <property type="nucleotide sequence ID" value="NZ_VSDQ01000332.1"/>
</dbReference>
<comment type="caution">
    <text evidence="3">The sequence shown here is derived from an EMBL/GenBank/DDBJ whole genome shotgun (WGS) entry which is preliminary data.</text>
</comment>
<dbReference type="GO" id="GO:0016747">
    <property type="term" value="F:acyltransferase activity, transferring groups other than amino-acyl groups"/>
    <property type="evidence" value="ECO:0007669"/>
    <property type="project" value="InterPro"/>
</dbReference>
<dbReference type="Pfam" id="PF01757">
    <property type="entry name" value="Acyl_transf_3"/>
    <property type="match status" value="1"/>
</dbReference>
<dbReference type="PANTHER" id="PTHR23028">
    <property type="entry name" value="ACETYLTRANSFERASE"/>
    <property type="match status" value="1"/>
</dbReference>
<dbReference type="AlphaFoldDB" id="A0A5D0ISD9"/>
<evidence type="ECO:0000256" key="1">
    <source>
        <dbReference type="SAM" id="Phobius"/>
    </source>
</evidence>
<gene>
    <name evidence="3" type="ORF">FUA24_04455</name>
</gene>